<evidence type="ECO:0000313" key="2">
    <source>
        <dbReference type="EMBL" id="ETS86029.1"/>
    </source>
</evidence>
<name>W3XJ31_PESFW</name>
<organism evidence="2 3">
    <name type="scientific">Pestalotiopsis fici (strain W106-1 / CGMCC3.15140)</name>
    <dbReference type="NCBI Taxonomy" id="1229662"/>
    <lineage>
        <taxon>Eukaryota</taxon>
        <taxon>Fungi</taxon>
        <taxon>Dikarya</taxon>
        <taxon>Ascomycota</taxon>
        <taxon>Pezizomycotina</taxon>
        <taxon>Sordariomycetes</taxon>
        <taxon>Xylariomycetidae</taxon>
        <taxon>Amphisphaeriales</taxon>
        <taxon>Sporocadaceae</taxon>
        <taxon>Pestalotiopsis</taxon>
    </lineage>
</organism>
<keyword evidence="3" id="KW-1185">Reference proteome</keyword>
<protein>
    <submittedName>
        <fullName evidence="2">Uncharacterized protein</fullName>
    </submittedName>
</protein>
<accession>W3XJ31</accession>
<dbReference type="Proteomes" id="UP000030651">
    <property type="component" value="Unassembled WGS sequence"/>
</dbReference>
<dbReference type="GeneID" id="19269067"/>
<dbReference type="KEGG" id="pfy:PFICI_04054"/>
<reference evidence="3" key="1">
    <citation type="journal article" date="2015" name="BMC Genomics">
        <title>Genomic and transcriptomic analysis of the endophytic fungus Pestalotiopsis fici reveals its lifestyle and high potential for synthesis of natural products.</title>
        <authorList>
            <person name="Wang X."/>
            <person name="Zhang X."/>
            <person name="Liu L."/>
            <person name="Xiang M."/>
            <person name="Wang W."/>
            <person name="Sun X."/>
            <person name="Che Y."/>
            <person name="Guo L."/>
            <person name="Liu G."/>
            <person name="Guo L."/>
            <person name="Wang C."/>
            <person name="Yin W.B."/>
            <person name="Stadler M."/>
            <person name="Zhang X."/>
            <person name="Liu X."/>
        </authorList>
    </citation>
    <scope>NUCLEOTIDE SEQUENCE [LARGE SCALE GENOMIC DNA]</scope>
    <source>
        <strain evidence="3">W106-1 / CGMCC3.15140</strain>
    </source>
</reference>
<dbReference type="InParanoid" id="W3XJ31"/>
<dbReference type="AlphaFoldDB" id="W3XJ31"/>
<dbReference type="OrthoDB" id="5326237at2759"/>
<dbReference type="eggNOG" id="ENOG502SEH4">
    <property type="taxonomic scope" value="Eukaryota"/>
</dbReference>
<feature type="region of interest" description="Disordered" evidence="1">
    <location>
        <begin position="1"/>
        <end position="25"/>
    </location>
</feature>
<dbReference type="HOGENOM" id="CLU_133417_0_0_1"/>
<dbReference type="STRING" id="1229662.W3XJ31"/>
<dbReference type="RefSeq" id="XP_007830826.1">
    <property type="nucleotide sequence ID" value="XM_007832635.1"/>
</dbReference>
<dbReference type="OMA" id="GIKPWRH"/>
<gene>
    <name evidence="2" type="ORF">PFICI_04054</name>
</gene>
<dbReference type="EMBL" id="KI912110">
    <property type="protein sequence ID" value="ETS86029.1"/>
    <property type="molecule type" value="Genomic_DNA"/>
</dbReference>
<evidence type="ECO:0000256" key="1">
    <source>
        <dbReference type="SAM" id="MobiDB-lite"/>
    </source>
</evidence>
<proteinExistence type="predicted"/>
<evidence type="ECO:0000313" key="3">
    <source>
        <dbReference type="Proteomes" id="UP000030651"/>
    </source>
</evidence>
<sequence length="131" mass="14840">MAANAQVPKAATGNSQGTPEEWTEEQLEDALEKLKILHVKCRELRTTIPRMLEPLALKHTTPQDALNTLQKSVAGASTEIEDFRSLYKSEDTKKVFDQAQKSRQVQPKDIKAWRARDHPDWLDVKEKASST</sequence>